<dbReference type="InterPro" id="IPR001763">
    <property type="entry name" value="Rhodanese-like_dom"/>
</dbReference>
<dbReference type="Gene3D" id="3.40.250.10">
    <property type="entry name" value="Rhodanese-like domain"/>
    <property type="match status" value="1"/>
</dbReference>
<evidence type="ECO:0000313" key="3">
    <source>
        <dbReference type="EMBL" id="MBD3864288.1"/>
    </source>
</evidence>
<feature type="domain" description="Rhodanese" evidence="2">
    <location>
        <begin position="40"/>
        <end position="130"/>
    </location>
</feature>
<feature type="signal peptide" evidence="1">
    <location>
        <begin position="1"/>
        <end position="18"/>
    </location>
</feature>
<dbReference type="PROSITE" id="PS51257">
    <property type="entry name" value="PROKAR_LIPOPROTEIN"/>
    <property type="match status" value="1"/>
</dbReference>
<comment type="caution">
    <text evidence="3">The sequence shown here is derived from an EMBL/GenBank/DDBJ whole genome shotgun (WGS) entry which is preliminary data.</text>
</comment>
<dbReference type="Pfam" id="PF00581">
    <property type="entry name" value="Rhodanese"/>
    <property type="match status" value="1"/>
</dbReference>
<feature type="chain" id="PRO_5046776495" evidence="1">
    <location>
        <begin position="19"/>
        <end position="131"/>
    </location>
</feature>
<dbReference type="RefSeq" id="WP_028283676.1">
    <property type="nucleotide sequence ID" value="NZ_CAXBHU010000007.1"/>
</dbReference>
<keyword evidence="4" id="KW-1185">Reference proteome</keyword>
<reference evidence="3 4" key="1">
    <citation type="submission" date="2020-09" db="EMBL/GenBank/DDBJ databases">
        <title>Bacillus nautilus sp. nov., Chryseoglobus crepusculi sp. nov, and Psychrobacter noctis sp. nov., isolated from deep-sea sponges from the equatorial Atlantic.</title>
        <authorList>
            <person name="Stennett H.L."/>
            <person name="Williams S.E."/>
        </authorList>
    </citation>
    <scope>NUCLEOTIDE SEQUENCE [LARGE SCALE GENOMIC DNA]</scope>
    <source>
        <strain evidence="3 4">28M-24</strain>
    </source>
</reference>
<gene>
    <name evidence="3" type="ORF">IEG06_12590</name>
</gene>
<evidence type="ECO:0000259" key="2">
    <source>
        <dbReference type="PROSITE" id="PS50206"/>
    </source>
</evidence>
<dbReference type="SUPFAM" id="SSF52821">
    <property type="entry name" value="Rhodanese/Cell cycle control phosphatase"/>
    <property type="match status" value="1"/>
</dbReference>
<dbReference type="CDD" id="cd00158">
    <property type="entry name" value="RHOD"/>
    <property type="match status" value="1"/>
</dbReference>
<dbReference type="PANTHER" id="PTHR43031">
    <property type="entry name" value="FAD-DEPENDENT OXIDOREDUCTASE"/>
    <property type="match status" value="1"/>
</dbReference>
<dbReference type="PANTHER" id="PTHR43031:SF16">
    <property type="entry name" value="OXIDOREDUCTASE"/>
    <property type="match status" value="1"/>
</dbReference>
<proteinExistence type="predicted"/>
<dbReference type="InterPro" id="IPR050229">
    <property type="entry name" value="GlpE_sulfurtransferase"/>
</dbReference>
<sequence>MKKIALVLSLCLVFVALSCKKNVEGEIKVVSPEEMQTLLTLDNVQFIDVRTPAEYNSGYIASAQNIDFMSPTFDDDIKTLDREKPVLLYCQKGGRSAKCAEKMIDLGFKKIYDMQGGFSKWKHNGLPYKKN</sequence>
<keyword evidence="1" id="KW-0732">Signal</keyword>
<evidence type="ECO:0000313" key="4">
    <source>
        <dbReference type="Proteomes" id="UP000627521"/>
    </source>
</evidence>
<evidence type="ECO:0000256" key="1">
    <source>
        <dbReference type="SAM" id="SignalP"/>
    </source>
</evidence>
<name>A0ABR8LY02_9FLAO</name>
<dbReference type="PROSITE" id="PS50206">
    <property type="entry name" value="RHODANESE_3"/>
    <property type="match status" value="1"/>
</dbReference>
<dbReference type="EMBL" id="JACXXH010000007">
    <property type="protein sequence ID" value="MBD3864288.1"/>
    <property type="molecule type" value="Genomic_DNA"/>
</dbReference>
<dbReference type="InterPro" id="IPR036873">
    <property type="entry name" value="Rhodanese-like_dom_sf"/>
</dbReference>
<organism evidence="3 4">
    <name type="scientific">Olleya marilimosa</name>
    <dbReference type="NCBI Taxonomy" id="272164"/>
    <lineage>
        <taxon>Bacteria</taxon>
        <taxon>Pseudomonadati</taxon>
        <taxon>Bacteroidota</taxon>
        <taxon>Flavobacteriia</taxon>
        <taxon>Flavobacteriales</taxon>
        <taxon>Flavobacteriaceae</taxon>
    </lineage>
</organism>
<accession>A0ABR8LY02</accession>
<dbReference type="Proteomes" id="UP000627521">
    <property type="component" value="Unassembled WGS sequence"/>
</dbReference>
<protein>
    <submittedName>
        <fullName evidence="3">Rhodanese-like domain-containing protein</fullName>
    </submittedName>
</protein>
<dbReference type="SMART" id="SM00450">
    <property type="entry name" value="RHOD"/>
    <property type="match status" value="1"/>
</dbReference>